<dbReference type="RefSeq" id="XP_009552949.1">
    <property type="nucleotide sequence ID" value="XM_009554654.1"/>
</dbReference>
<proteinExistence type="predicted"/>
<gene>
    <name evidence="10" type="ORF">HETIRDRAFT_107906</name>
</gene>
<dbReference type="InParanoid" id="W4JPT9"/>
<dbReference type="KEGG" id="hir:HETIRDRAFT_107906"/>
<dbReference type="GeneID" id="20666288"/>
<dbReference type="EC" id="2.7.11.1" evidence="1"/>
<evidence type="ECO:0000256" key="2">
    <source>
        <dbReference type="ARBA" id="ARBA00022527"/>
    </source>
</evidence>
<sequence length="341" mass="37056">MKVRTGARAVPPCGCPNEASSLRSTPDPDHPGYAVLPQVFDEFDVEAEDGGGRYECMVSTLCGPSLLTLRPPNQASLPESSTEASTLLQWTPSNFGLCALIPPDLKMSNILIALPENPAPVVDEFLKALDPTKDDPSPIPAPVPATGQLNIRLTDFDLAHSVSNAPRHTFLIQPQALRAPEVVLGAPWGTPADIWNFGCLVFEMATSRSLFALEPHSAHDDHDQLARMAQLLGDFPPALIAASAPRVRAHFTKDGKLVRAERLPLEALMFHLLTSPEDRPPEVPELAMEEAALFVDFVSSMLRLQPEARATAADLLAHPWLHDALVQLTETWETLADEQEG</sequence>
<dbReference type="GO" id="GO:0005524">
    <property type="term" value="F:ATP binding"/>
    <property type="evidence" value="ECO:0007669"/>
    <property type="project" value="UniProtKB-KW"/>
</dbReference>
<keyword evidence="3" id="KW-0808">Transferase</keyword>
<feature type="domain" description="Protein kinase" evidence="9">
    <location>
        <begin position="1"/>
        <end position="321"/>
    </location>
</feature>
<keyword evidence="11" id="KW-1185">Reference proteome</keyword>
<dbReference type="SMART" id="SM00220">
    <property type="entry name" value="S_TKc"/>
    <property type="match status" value="1"/>
</dbReference>
<dbReference type="PANTHER" id="PTHR47634:SF9">
    <property type="entry name" value="PROTEIN KINASE DOMAIN-CONTAINING PROTEIN-RELATED"/>
    <property type="match status" value="1"/>
</dbReference>
<dbReference type="AlphaFoldDB" id="W4JPT9"/>
<dbReference type="Gene3D" id="3.30.200.20">
    <property type="entry name" value="Phosphorylase Kinase, domain 1"/>
    <property type="match status" value="1"/>
</dbReference>
<accession>W4JPT9</accession>
<evidence type="ECO:0000256" key="4">
    <source>
        <dbReference type="ARBA" id="ARBA00022741"/>
    </source>
</evidence>
<keyword evidence="6" id="KW-0067">ATP-binding</keyword>
<dbReference type="PROSITE" id="PS50011">
    <property type="entry name" value="PROTEIN_KINASE_DOM"/>
    <property type="match status" value="1"/>
</dbReference>
<dbReference type="InterPro" id="IPR011009">
    <property type="entry name" value="Kinase-like_dom_sf"/>
</dbReference>
<dbReference type="HOGENOM" id="CLU_000288_81_2_1"/>
<dbReference type="GO" id="GO:0000245">
    <property type="term" value="P:spliceosomal complex assembly"/>
    <property type="evidence" value="ECO:0007669"/>
    <property type="project" value="TreeGrafter"/>
</dbReference>
<dbReference type="Gene3D" id="1.10.510.10">
    <property type="entry name" value="Transferase(Phosphotransferase) domain 1"/>
    <property type="match status" value="1"/>
</dbReference>
<evidence type="ECO:0000256" key="8">
    <source>
        <dbReference type="ARBA" id="ARBA00048679"/>
    </source>
</evidence>
<comment type="catalytic activity">
    <reaction evidence="7">
        <text>L-threonyl-[protein] + ATP = O-phospho-L-threonyl-[protein] + ADP + H(+)</text>
        <dbReference type="Rhea" id="RHEA:46608"/>
        <dbReference type="Rhea" id="RHEA-COMP:11060"/>
        <dbReference type="Rhea" id="RHEA-COMP:11605"/>
        <dbReference type="ChEBI" id="CHEBI:15378"/>
        <dbReference type="ChEBI" id="CHEBI:30013"/>
        <dbReference type="ChEBI" id="CHEBI:30616"/>
        <dbReference type="ChEBI" id="CHEBI:61977"/>
        <dbReference type="ChEBI" id="CHEBI:456216"/>
        <dbReference type="EC" id="2.7.11.1"/>
    </reaction>
</comment>
<dbReference type="InterPro" id="IPR051334">
    <property type="entry name" value="SRPK"/>
</dbReference>
<name>W4JPT9_HETIT</name>
<keyword evidence="2" id="KW-0723">Serine/threonine-protein kinase</keyword>
<dbReference type="EMBL" id="KI925466">
    <property type="protein sequence ID" value="ETW75548.1"/>
    <property type="molecule type" value="Genomic_DNA"/>
</dbReference>
<keyword evidence="4" id="KW-0547">Nucleotide-binding</keyword>
<reference evidence="10 11" key="1">
    <citation type="journal article" date="2012" name="New Phytol.">
        <title>Insight into trade-off between wood decay and parasitism from the genome of a fungal forest pathogen.</title>
        <authorList>
            <person name="Olson A."/>
            <person name="Aerts A."/>
            <person name="Asiegbu F."/>
            <person name="Belbahri L."/>
            <person name="Bouzid O."/>
            <person name="Broberg A."/>
            <person name="Canback B."/>
            <person name="Coutinho P.M."/>
            <person name="Cullen D."/>
            <person name="Dalman K."/>
            <person name="Deflorio G."/>
            <person name="van Diepen L.T."/>
            <person name="Dunand C."/>
            <person name="Duplessis S."/>
            <person name="Durling M."/>
            <person name="Gonthier P."/>
            <person name="Grimwood J."/>
            <person name="Fossdal C.G."/>
            <person name="Hansson D."/>
            <person name="Henrissat B."/>
            <person name="Hietala A."/>
            <person name="Himmelstrand K."/>
            <person name="Hoffmeister D."/>
            <person name="Hogberg N."/>
            <person name="James T.Y."/>
            <person name="Karlsson M."/>
            <person name="Kohler A."/>
            <person name="Kues U."/>
            <person name="Lee Y.H."/>
            <person name="Lin Y.C."/>
            <person name="Lind M."/>
            <person name="Lindquist E."/>
            <person name="Lombard V."/>
            <person name="Lucas S."/>
            <person name="Lunden K."/>
            <person name="Morin E."/>
            <person name="Murat C."/>
            <person name="Park J."/>
            <person name="Raffaello T."/>
            <person name="Rouze P."/>
            <person name="Salamov A."/>
            <person name="Schmutz J."/>
            <person name="Solheim H."/>
            <person name="Stahlberg J."/>
            <person name="Velez H."/>
            <person name="de Vries R.P."/>
            <person name="Wiebenga A."/>
            <person name="Woodward S."/>
            <person name="Yakovlev I."/>
            <person name="Garbelotto M."/>
            <person name="Martin F."/>
            <person name="Grigoriev I.V."/>
            <person name="Stenlid J."/>
        </authorList>
    </citation>
    <scope>NUCLEOTIDE SEQUENCE [LARGE SCALE GENOMIC DNA]</scope>
    <source>
        <strain evidence="10 11">TC 32-1</strain>
    </source>
</reference>
<keyword evidence="5" id="KW-0418">Kinase</keyword>
<evidence type="ECO:0000259" key="9">
    <source>
        <dbReference type="PROSITE" id="PS50011"/>
    </source>
</evidence>
<protein>
    <recommendedName>
        <fullName evidence="1">non-specific serine/threonine protein kinase</fullName>
        <ecNumber evidence="1">2.7.11.1</ecNumber>
    </recommendedName>
</protein>
<dbReference type="GO" id="GO:0050684">
    <property type="term" value="P:regulation of mRNA processing"/>
    <property type="evidence" value="ECO:0007669"/>
    <property type="project" value="TreeGrafter"/>
</dbReference>
<evidence type="ECO:0000256" key="3">
    <source>
        <dbReference type="ARBA" id="ARBA00022679"/>
    </source>
</evidence>
<comment type="catalytic activity">
    <reaction evidence="8">
        <text>L-seryl-[protein] + ATP = O-phospho-L-seryl-[protein] + ADP + H(+)</text>
        <dbReference type="Rhea" id="RHEA:17989"/>
        <dbReference type="Rhea" id="RHEA-COMP:9863"/>
        <dbReference type="Rhea" id="RHEA-COMP:11604"/>
        <dbReference type="ChEBI" id="CHEBI:15378"/>
        <dbReference type="ChEBI" id="CHEBI:29999"/>
        <dbReference type="ChEBI" id="CHEBI:30616"/>
        <dbReference type="ChEBI" id="CHEBI:83421"/>
        <dbReference type="ChEBI" id="CHEBI:456216"/>
        <dbReference type="EC" id="2.7.11.1"/>
    </reaction>
</comment>
<dbReference type="OrthoDB" id="5979581at2759"/>
<dbReference type="Proteomes" id="UP000030671">
    <property type="component" value="Unassembled WGS sequence"/>
</dbReference>
<dbReference type="SUPFAM" id="SSF56112">
    <property type="entry name" value="Protein kinase-like (PK-like)"/>
    <property type="match status" value="1"/>
</dbReference>
<dbReference type="PANTHER" id="PTHR47634">
    <property type="entry name" value="PROTEIN KINASE DOMAIN-CONTAINING PROTEIN-RELATED"/>
    <property type="match status" value="1"/>
</dbReference>
<dbReference type="eggNOG" id="KOG1290">
    <property type="taxonomic scope" value="Eukaryota"/>
</dbReference>
<evidence type="ECO:0000256" key="6">
    <source>
        <dbReference type="ARBA" id="ARBA00022840"/>
    </source>
</evidence>
<evidence type="ECO:0000313" key="10">
    <source>
        <dbReference type="EMBL" id="ETW75548.1"/>
    </source>
</evidence>
<evidence type="ECO:0000256" key="5">
    <source>
        <dbReference type="ARBA" id="ARBA00022777"/>
    </source>
</evidence>
<evidence type="ECO:0000256" key="1">
    <source>
        <dbReference type="ARBA" id="ARBA00012513"/>
    </source>
</evidence>
<evidence type="ECO:0000313" key="11">
    <source>
        <dbReference type="Proteomes" id="UP000030671"/>
    </source>
</evidence>
<evidence type="ECO:0000256" key="7">
    <source>
        <dbReference type="ARBA" id="ARBA00047899"/>
    </source>
</evidence>
<dbReference type="GO" id="GO:0004674">
    <property type="term" value="F:protein serine/threonine kinase activity"/>
    <property type="evidence" value="ECO:0007669"/>
    <property type="project" value="UniProtKB-KW"/>
</dbReference>
<dbReference type="InterPro" id="IPR000719">
    <property type="entry name" value="Prot_kinase_dom"/>
</dbReference>
<dbReference type="Pfam" id="PF00069">
    <property type="entry name" value="Pkinase"/>
    <property type="match status" value="1"/>
</dbReference>
<organism evidence="10 11">
    <name type="scientific">Heterobasidion irregulare (strain TC 32-1)</name>
    <dbReference type="NCBI Taxonomy" id="747525"/>
    <lineage>
        <taxon>Eukaryota</taxon>
        <taxon>Fungi</taxon>
        <taxon>Dikarya</taxon>
        <taxon>Basidiomycota</taxon>
        <taxon>Agaricomycotina</taxon>
        <taxon>Agaricomycetes</taxon>
        <taxon>Russulales</taxon>
        <taxon>Bondarzewiaceae</taxon>
        <taxon>Heterobasidion</taxon>
        <taxon>Heterobasidion annosum species complex</taxon>
    </lineage>
</organism>